<comment type="caution">
    <text evidence="1">The sequence shown here is derived from an EMBL/GenBank/DDBJ whole genome shotgun (WGS) entry which is preliminary data.</text>
</comment>
<protein>
    <recommendedName>
        <fullName evidence="3">SCP-2 sterol transfer family protein</fullName>
    </recommendedName>
</protein>
<gene>
    <name evidence="1" type="ORF">A8926_4039</name>
</gene>
<proteinExistence type="predicted"/>
<sequence length="128" mass="13499">MEFMSVEHVAAMNKLLQDAPDVRSACTQLSRARVVSYLLTGGPNGEEVHWTITFGDTVQFSLEEASSPDARFVGDWTQMIRAVSAGRGGAQVDAGVSIDGDGSVLAGINTTLETARAVATVPVEFPSV</sequence>
<dbReference type="Proteomes" id="UP000233786">
    <property type="component" value="Unassembled WGS sequence"/>
</dbReference>
<name>A0A2N3XZY9_SACSN</name>
<evidence type="ECO:0008006" key="3">
    <source>
        <dbReference type="Google" id="ProtNLM"/>
    </source>
</evidence>
<evidence type="ECO:0000313" key="1">
    <source>
        <dbReference type="EMBL" id="PKW16227.1"/>
    </source>
</evidence>
<dbReference type="EMBL" id="PJNB01000001">
    <property type="protein sequence ID" value="PKW16227.1"/>
    <property type="molecule type" value="Genomic_DNA"/>
</dbReference>
<organism evidence="1 2">
    <name type="scientific">Saccharopolyspora spinosa</name>
    <dbReference type="NCBI Taxonomy" id="60894"/>
    <lineage>
        <taxon>Bacteria</taxon>
        <taxon>Bacillati</taxon>
        <taxon>Actinomycetota</taxon>
        <taxon>Actinomycetes</taxon>
        <taxon>Pseudonocardiales</taxon>
        <taxon>Pseudonocardiaceae</taxon>
        <taxon>Saccharopolyspora</taxon>
    </lineage>
</organism>
<dbReference type="AlphaFoldDB" id="A0A2N3XZY9"/>
<dbReference type="RefSeq" id="WP_101376597.1">
    <property type="nucleotide sequence ID" value="NZ_CP061007.1"/>
</dbReference>
<evidence type="ECO:0000313" key="2">
    <source>
        <dbReference type="Proteomes" id="UP000233786"/>
    </source>
</evidence>
<accession>A0A2N3XZY9</accession>
<keyword evidence="2" id="KW-1185">Reference proteome</keyword>
<reference evidence="1" key="1">
    <citation type="submission" date="2017-12" db="EMBL/GenBank/DDBJ databases">
        <title>Sequencing the genomes of 1000 Actinobacteria strains.</title>
        <authorList>
            <person name="Klenk H.-P."/>
        </authorList>
    </citation>
    <scope>NUCLEOTIDE SEQUENCE [LARGE SCALE GENOMIC DNA]</scope>
    <source>
        <strain evidence="1">DSM 44228</strain>
    </source>
</reference>